<dbReference type="HOGENOM" id="CLU_061463_3_2_9"/>
<comment type="similarity">
    <text evidence="1 6 7">Belongs to the bacterial ribosomal protein bL21 family.</text>
</comment>
<keyword evidence="9" id="KW-1185">Reference proteome</keyword>
<evidence type="ECO:0000256" key="3">
    <source>
        <dbReference type="ARBA" id="ARBA00022884"/>
    </source>
</evidence>
<dbReference type="SUPFAM" id="SSF141091">
    <property type="entry name" value="L21p-like"/>
    <property type="match status" value="1"/>
</dbReference>
<dbReference type="NCBIfam" id="TIGR00061">
    <property type="entry name" value="L21"/>
    <property type="match status" value="1"/>
</dbReference>
<keyword evidence="3 6" id="KW-0694">RNA-binding</keyword>
<protein>
    <recommendedName>
        <fullName evidence="6">Large ribosomal subunit protein bL21</fullName>
    </recommendedName>
</protein>
<evidence type="ECO:0000256" key="5">
    <source>
        <dbReference type="ARBA" id="ARBA00023274"/>
    </source>
</evidence>
<evidence type="ECO:0000313" key="9">
    <source>
        <dbReference type="Proteomes" id="UP000008457"/>
    </source>
</evidence>
<name>F3ZYG1_MAHA5</name>
<comment type="subunit">
    <text evidence="6">Part of the 50S ribosomal subunit. Contacts protein L20.</text>
</comment>
<dbReference type="InterPro" id="IPR001787">
    <property type="entry name" value="Ribosomal_bL21"/>
</dbReference>
<dbReference type="GO" id="GO:0005840">
    <property type="term" value="C:ribosome"/>
    <property type="evidence" value="ECO:0007669"/>
    <property type="project" value="UniProtKB-KW"/>
</dbReference>
<evidence type="ECO:0000256" key="6">
    <source>
        <dbReference type="HAMAP-Rule" id="MF_01363"/>
    </source>
</evidence>
<reference evidence="9" key="1">
    <citation type="submission" date="2010-11" db="EMBL/GenBank/DDBJ databases">
        <title>The complete genome of Mahella australiensis DSM 15567.</title>
        <authorList>
            <consortium name="US DOE Joint Genome Institute (JGI-PGF)"/>
            <person name="Lucas S."/>
            <person name="Copeland A."/>
            <person name="Lapidus A."/>
            <person name="Bruce D."/>
            <person name="Goodwin L."/>
            <person name="Pitluck S."/>
            <person name="Kyrpides N."/>
            <person name="Mavromatis K."/>
            <person name="Pagani I."/>
            <person name="Ivanova N."/>
            <person name="Teshima H."/>
            <person name="Brettin T."/>
            <person name="Detter J.C."/>
            <person name="Han C."/>
            <person name="Tapia R."/>
            <person name="Land M."/>
            <person name="Hauser L."/>
            <person name="Markowitz V."/>
            <person name="Cheng J.-F."/>
            <person name="Hugenholtz P."/>
            <person name="Woyke T."/>
            <person name="Wu D."/>
            <person name="Spring S."/>
            <person name="Pukall R."/>
            <person name="Steenblock K."/>
            <person name="Schneider S."/>
            <person name="Klenk H.-P."/>
            <person name="Eisen J.A."/>
        </authorList>
    </citation>
    <scope>NUCLEOTIDE SEQUENCE [LARGE SCALE GENOMIC DNA]</scope>
    <source>
        <strain evidence="9">DSM 15567 / CIP 107919 / 50-1 BON</strain>
    </source>
</reference>
<dbReference type="GO" id="GO:1990904">
    <property type="term" value="C:ribonucleoprotein complex"/>
    <property type="evidence" value="ECO:0007669"/>
    <property type="project" value="UniProtKB-KW"/>
</dbReference>
<dbReference type="PANTHER" id="PTHR21349">
    <property type="entry name" value="50S RIBOSOMAL PROTEIN L21"/>
    <property type="match status" value="1"/>
</dbReference>
<evidence type="ECO:0000256" key="1">
    <source>
        <dbReference type="ARBA" id="ARBA00008563"/>
    </source>
</evidence>
<sequence length="103" mass="11625">MYAIIKACGKQYKVQEGDIVEMERLNAEEGQTITFDEVVMLSGDDEVKIGKPVVEGASVQAQVLEHGKGPKITVFKYKPKKDYRKKQGHRQPYTKVRITAITI</sequence>
<proteinExistence type="inferred from homology"/>
<comment type="function">
    <text evidence="6 7">This protein binds to 23S rRNA in the presence of protein L20.</text>
</comment>
<dbReference type="AlphaFoldDB" id="F3ZYG1"/>
<dbReference type="GO" id="GO:0006412">
    <property type="term" value="P:translation"/>
    <property type="evidence" value="ECO:0007669"/>
    <property type="project" value="UniProtKB-UniRule"/>
</dbReference>
<dbReference type="EMBL" id="CP002360">
    <property type="protein sequence ID" value="AEE96703.1"/>
    <property type="molecule type" value="Genomic_DNA"/>
</dbReference>
<dbReference type="Pfam" id="PF00829">
    <property type="entry name" value="Ribosomal_L21p"/>
    <property type="match status" value="1"/>
</dbReference>
<keyword evidence="5 6" id="KW-0687">Ribonucleoprotein</keyword>
<dbReference type="InterPro" id="IPR036164">
    <property type="entry name" value="bL21-like_sf"/>
</dbReference>
<dbReference type="Proteomes" id="UP000008457">
    <property type="component" value="Chromosome"/>
</dbReference>
<gene>
    <name evidence="6" type="primary">rplU</name>
    <name evidence="8" type="ordered locus">Mahau_1513</name>
</gene>
<dbReference type="KEGG" id="mas:Mahau_1513"/>
<evidence type="ECO:0000256" key="4">
    <source>
        <dbReference type="ARBA" id="ARBA00022980"/>
    </source>
</evidence>
<dbReference type="InterPro" id="IPR028909">
    <property type="entry name" value="bL21-like"/>
</dbReference>
<keyword evidence="4 6" id="KW-0689">Ribosomal protein</keyword>
<evidence type="ECO:0000256" key="2">
    <source>
        <dbReference type="ARBA" id="ARBA00022730"/>
    </source>
</evidence>
<organism evidence="8 9">
    <name type="scientific">Mahella australiensis (strain DSM 15567 / CIP 107919 / 50-1 BON)</name>
    <dbReference type="NCBI Taxonomy" id="697281"/>
    <lineage>
        <taxon>Bacteria</taxon>
        <taxon>Bacillati</taxon>
        <taxon>Bacillota</taxon>
        <taxon>Clostridia</taxon>
        <taxon>Thermoanaerobacterales</taxon>
        <taxon>Thermoanaerobacterales Family IV. Incertae Sedis</taxon>
        <taxon>Mahella</taxon>
    </lineage>
</organism>
<dbReference type="OrthoDB" id="9813334at2"/>
<evidence type="ECO:0000256" key="7">
    <source>
        <dbReference type="RuleBase" id="RU000562"/>
    </source>
</evidence>
<evidence type="ECO:0000313" key="8">
    <source>
        <dbReference type="EMBL" id="AEE96703.1"/>
    </source>
</evidence>
<dbReference type="GO" id="GO:0005737">
    <property type="term" value="C:cytoplasm"/>
    <property type="evidence" value="ECO:0007669"/>
    <property type="project" value="UniProtKB-ARBA"/>
</dbReference>
<dbReference type="PROSITE" id="PS01169">
    <property type="entry name" value="RIBOSOMAL_L21"/>
    <property type="match status" value="1"/>
</dbReference>
<dbReference type="PANTHER" id="PTHR21349:SF0">
    <property type="entry name" value="LARGE RIBOSOMAL SUBUNIT PROTEIN BL21M"/>
    <property type="match status" value="1"/>
</dbReference>
<keyword evidence="2 6" id="KW-0699">rRNA-binding</keyword>
<dbReference type="STRING" id="697281.Mahau_1513"/>
<dbReference type="RefSeq" id="WP_013781132.1">
    <property type="nucleotide sequence ID" value="NC_015520.1"/>
</dbReference>
<dbReference type="eggNOG" id="COG0261">
    <property type="taxonomic scope" value="Bacteria"/>
</dbReference>
<dbReference type="GO" id="GO:0019843">
    <property type="term" value="F:rRNA binding"/>
    <property type="evidence" value="ECO:0007669"/>
    <property type="project" value="UniProtKB-UniRule"/>
</dbReference>
<dbReference type="HAMAP" id="MF_01363">
    <property type="entry name" value="Ribosomal_bL21"/>
    <property type="match status" value="1"/>
</dbReference>
<accession>F3ZYG1</accession>
<reference evidence="8 9" key="2">
    <citation type="journal article" date="2011" name="Stand. Genomic Sci.">
        <title>Complete genome sequence of Mahella australiensis type strain (50-1 BON).</title>
        <authorList>
            <person name="Sikorski J."/>
            <person name="Teshima H."/>
            <person name="Nolan M."/>
            <person name="Lucas S."/>
            <person name="Hammon N."/>
            <person name="Deshpande S."/>
            <person name="Cheng J.F."/>
            <person name="Pitluck S."/>
            <person name="Liolios K."/>
            <person name="Pagani I."/>
            <person name="Ivanova N."/>
            <person name="Huntemann M."/>
            <person name="Mavromatis K."/>
            <person name="Ovchinikova G."/>
            <person name="Pati A."/>
            <person name="Tapia R."/>
            <person name="Han C."/>
            <person name="Goodwin L."/>
            <person name="Chen A."/>
            <person name="Palaniappan K."/>
            <person name="Land M."/>
            <person name="Hauser L."/>
            <person name="Ngatchou-Djao O.D."/>
            <person name="Rohde M."/>
            <person name="Pukall R."/>
            <person name="Spring S."/>
            <person name="Abt B."/>
            <person name="Goker M."/>
            <person name="Detter J.C."/>
            <person name="Woyke T."/>
            <person name="Bristow J."/>
            <person name="Markowitz V."/>
            <person name="Hugenholtz P."/>
            <person name="Eisen J.A."/>
            <person name="Kyrpides N.C."/>
            <person name="Klenk H.P."/>
            <person name="Lapidus A."/>
        </authorList>
    </citation>
    <scope>NUCLEOTIDE SEQUENCE [LARGE SCALE GENOMIC DNA]</scope>
    <source>
        <strain evidence="9">DSM 15567 / CIP 107919 / 50-1 BON</strain>
    </source>
</reference>
<dbReference type="InterPro" id="IPR018258">
    <property type="entry name" value="Ribosomal_bL21_CS"/>
</dbReference>
<dbReference type="GO" id="GO:0003735">
    <property type="term" value="F:structural constituent of ribosome"/>
    <property type="evidence" value="ECO:0007669"/>
    <property type="project" value="InterPro"/>
</dbReference>